<dbReference type="SMART" id="SM00271">
    <property type="entry name" value="DnaJ"/>
    <property type="match status" value="1"/>
</dbReference>
<dbReference type="Pfam" id="PF00226">
    <property type="entry name" value="DnaJ"/>
    <property type="match status" value="1"/>
</dbReference>
<organism evidence="4 5">
    <name type="scientific">Dechloromonas hankyongensis</name>
    <dbReference type="NCBI Taxonomy" id="2908002"/>
    <lineage>
        <taxon>Bacteria</taxon>
        <taxon>Pseudomonadati</taxon>
        <taxon>Pseudomonadota</taxon>
        <taxon>Betaproteobacteria</taxon>
        <taxon>Rhodocyclales</taxon>
        <taxon>Azonexaceae</taxon>
        <taxon>Dechloromonas</taxon>
    </lineage>
</organism>
<keyword evidence="2" id="KW-1133">Transmembrane helix</keyword>
<protein>
    <submittedName>
        <fullName evidence="4">DnaJ domain-containing protein</fullName>
    </submittedName>
</protein>
<dbReference type="PANTHER" id="PTHR44825:SF1">
    <property type="entry name" value="DNAJ HOMOLOG SUBFAMILY C MEMBER 4"/>
    <property type="match status" value="1"/>
</dbReference>
<dbReference type="InterPro" id="IPR052763">
    <property type="entry name" value="DnaJ_C4"/>
</dbReference>
<sequence>MTQKTTYYDLLGVAPEADLEAISAAYLRLSREIAGSEEPEDAVRLQVIKRAFDVLSDPARRADYDAGLRAQPNLTFRSEMPGEVEAMLGRSKRNPVRMLLTIIATLMIVGLVLQVGVMFNAYKRLHDTTGGDTVSSPAADKVYLQDFYQTYGIRAASREEAELLLADMRRKEAAGRDADNQRRQQEEQERNQKRFEEESRRLGAQVTAANQYAEEQAQRAREEEARRKEAQEKAQQDAERMKRESEIARFRGRGVQSEE</sequence>
<feature type="compositionally biased region" description="Basic and acidic residues" evidence="1">
    <location>
        <begin position="216"/>
        <end position="249"/>
    </location>
</feature>
<feature type="region of interest" description="Disordered" evidence="1">
    <location>
        <begin position="172"/>
        <end position="259"/>
    </location>
</feature>
<accession>A0ABS9JXK7</accession>
<evidence type="ECO:0000313" key="4">
    <source>
        <dbReference type="EMBL" id="MCG2575559.1"/>
    </source>
</evidence>
<feature type="transmembrane region" description="Helical" evidence="2">
    <location>
        <begin position="98"/>
        <end position="119"/>
    </location>
</feature>
<evidence type="ECO:0000256" key="1">
    <source>
        <dbReference type="SAM" id="MobiDB-lite"/>
    </source>
</evidence>
<dbReference type="PANTHER" id="PTHR44825">
    <property type="match status" value="1"/>
</dbReference>
<feature type="compositionally biased region" description="Basic and acidic residues" evidence="1">
    <location>
        <begin position="172"/>
        <end position="201"/>
    </location>
</feature>
<evidence type="ECO:0000259" key="3">
    <source>
        <dbReference type="PROSITE" id="PS50076"/>
    </source>
</evidence>
<proteinExistence type="predicted"/>
<evidence type="ECO:0000256" key="2">
    <source>
        <dbReference type="SAM" id="Phobius"/>
    </source>
</evidence>
<name>A0ABS9JXK7_9RHOO</name>
<keyword evidence="2" id="KW-0472">Membrane</keyword>
<comment type="caution">
    <text evidence="4">The sequence shown here is derived from an EMBL/GenBank/DDBJ whole genome shotgun (WGS) entry which is preliminary data.</text>
</comment>
<reference evidence="4" key="1">
    <citation type="submission" date="2022-01" db="EMBL/GenBank/DDBJ databases">
        <authorList>
            <person name="Jo J.-H."/>
            <person name="Im W.-T."/>
        </authorList>
    </citation>
    <scope>NUCLEOTIDE SEQUENCE</scope>
    <source>
        <strain evidence="4">XY25</strain>
    </source>
</reference>
<feature type="domain" description="J" evidence="3">
    <location>
        <begin position="6"/>
        <end position="68"/>
    </location>
</feature>
<dbReference type="Proteomes" id="UP001165384">
    <property type="component" value="Unassembled WGS sequence"/>
</dbReference>
<dbReference type="InterPro" id="IPR036869">
    <property type="entry name" value="J_dom_sf"/>
</dbReference>
<keyword evidence="2" id="KW-0812">Transmembrane</keyword>
<dbReference type="InterPro" id="IPR001623">
    <property type="entry name" value="DnaJ_domain"/>
</dbReference>
<evidence type="ECO:0000313" key="5">
    <source>
        <dbReference type="Proteomes" id="UP001165384"/>
    </source>
</evidence>
<dbReference type="Gene3D" id="1.10.287.110">
    <property type="entry name" value="DnaJ domain"/>
    <property type="match status" value="1"/>
</dbReference>
<dbReference type="RefSeq" id="WP_275706588.1">
    <property type="nucleotide sequence ID" value="NZ_JAKLTN010000001.1"/>
</dbReference>
<dbReference type="SUPFAM" id="SSF46565">
    <property type="entry name" value="Chaperone J-domain"/>
    <property type="match status" value="1"/>
</dbReference>
<keyword evidence="5" id="KW-1185">Reference proteome</keyword>
<dbReference type="EMBL" id="JAKLTN010000001">
    <property type="protein sequence ID" value="MCG2575559.1"/>
    <property type="molecule type" value="Genomic_DNA"/>
</dbReference>
<dbReference type="CDD" id="cd06257">
    <property type="entry name" value="DnaJ"/>
    <property type="match status" value="1"/>
</dbReference>
<gene>
    <name evidence="4" type="ORF">LZ012_00965</name>
</gene>
<dbReference type="PROSITE" id="PS50076">
    <property type="entry name" value="DNAJ_2"/>
    <property type="match status" value="1"/>
</dbReference>